<reference evidence="1" key="1">
    <citation type="submission" date="2018-04" db="EMBL/GenBank/DDBJ databases">
        <title>Whole genome sequencing of Hypsizygus marmoreus.</title>
        <authorList>
            <person name="Choi I.-G."/>
            <person name="Min B."/>
            <person name="Kim J.-G."/>
            <person name="Kim S."/>
            <person name="Oh Y.-L."/>
            <person name="Kong W.-S."/>
            <person name="Park H."/>
            <person name="Jeong J."/>
            <person name="Song E.-S."/>
        </authorList>
    </citation>
    <scope>NUCLEOTIDE SEQUENCE [LARGE SCALE GENOMIC DNA]</scope>
    <source>
        <strain evidence="1">51987-8</strain>
    </source>
</reference>
<organism evidence="1 2">
    <name type="scientific">Hypsizygus marmoreus</name>
    <name type="common">White beech mushroom</name>
    <name type="synonym">Agaricus marmoreus</name>
    <dbReference type="NCBI Taxonomy" id="39966"/>
    <lineage>
        <taxon>Eukaryota</taxon>
        <taxon>Fungi</taxon>
        <taxon>Dikarya</taxon>
        <taxon>Basidiomycota</taxon>
        <taxon>Agaricomycotina</taxon>
        <taxon>Agaricomycetes</taxon>
        <taxon>Agaricomycetidae</taxon>
        <taxon>Agaricales</taxon>
        <taxon>Tricholomatineae</taxon>
        <taxon>Lyophyllaceae</taxon>
        <taxon>Hypsizygus</taxon>
    </lineage>
</organism>
<protein>
    <submittedName>
        <fullName evidence="1">Uncharacterized protein</fullName>
    </submittedName>
</protein>
<name>A0A369JLK6_HYPMA</name>
<sequence>MYFPRPASLILRPQAQASLLATYDRPPSRPRPPPPKPPSGAWDIVGNIRLRVERRRPVRCPSRHPSCSLHCSHLSITHTLSPLRGTPGKNLFLLIVRKKVHRLRPTPPTTRHLGHQHFKVWSRCLAMVLPLMIPTRFHDFVFSSSPLPRTATPPHYFMSRAVGEAALKCAIGPDPSHIMPVSSTPECIVNLIPPRI</sequence>
<keyword evidence="2" id="KW-1185">Reference proteome</keyword>
<gene>
    <name evidence="1" type="ORF">Hypma_011107</name>
</gene>
<evidence type="ECO:0000313" key="2">
    <source>
        <dbReference type="Proteomes" id="UP000076154"/>
    </source>
</evidence>
<proteinExistence type="predicted"/>
<comment type="caution">
    <text evidence="1">The sequence shown here is derived from an EMBL/GenBank/DDBJ whole genome shotgun (WGS) entry which is preliminary data.</text>
</comment>
<dbReference type="AlphaFoldDB" id="A0A369JLK6"/>
<dbReference type="EMBL" id="LUEZ02000053">
    <property type="protein sequence ID" value="RDB22090.1"/>
    <property type="molecule type" value="Genomic_DNA"/>
</dbReference>
<dbReference type="InParanoid" id="A0A369JLK6"/>
<accession>A0A369JLK6</accession>
<dbReference type="Proteomes" id="UP000076154">
    <property type="component" value="Unassembled WGS sequence"/>
</dbReference>
<evidence type="ECO:0000313" key="1">
    <source>
        <dbReference type="EMBL" id="RDB22090.1"/>
    </source>
</evidence>